<dbReference type="OrthoDB" id="3156807at2759"/>
<dbReference type="InterPro" id="IPR027417">
    <property type="entry name" value="P-loop_NTPase"/>
</dbReference>
<organism evidence="7 8">
    <name type="scientific">Dichomitus squalens (strain LYAD-421)</name>
    <name type="common">Western red white-rot fungus</name>
    <dbReference type="NCBI Taxonomy" id="732165"/>
    <lineage>
        <taxon>Eukaryota</taxon>
        <taxon>Fungi</taxon>
        <taxon>Dikarya</taxon>
        <taxon>Basidiomycota</taxon>
        <taxon>Agaricomycotina</taxon>
        <taxon>Agaricomycetes</taxon>
        <taxon>Polyporales</taxon>
        <taxon>Polyporaceae</taxon>
        <taxon>Dichomitus</taxon>
    </lineage>
</organism>
<keyword evidence="1" id="KW-0547">Nucleotide-binding</keyword>
<dbReference type="RefSeq" id="XP_007368752.1">
    <property type="nucleotide sequence ID" value="XM_007368690.1"/>
</dbReference>
<dbReference type="GO" id="GO:0004386">
    <property type="term" value="F:helicase activity"/>
    <property type="evidence" value="ECO:0007669"/>
    <property type="project" value="UniProtKB-KW"/>
</dbReference>
<dbReference type="Gene3D" id="3.40.50.300">
    <property type="entry name" value="P-loop containing nucleotide triphosphate hydrolases"/>
    <property type="match status" value="1"/>
</dbReference>
<dbReference type="GO" id="GO:0005524">
    <property type="term" value="F:ATP binding"/>
    <property type="evidence" value="ECO:0007669"/>
    <property type="project" value="UniProtKB-KW"/>
</dbReference>
<keyword evidence="4" id="KW-0067">ATP-binding</keyword>
<name>R7SR53_DICSQ</name>
<dbReference type="GeneID" id="18841183"/>
<evidence type="ECO:0000256" key="3">
    <source>
        <dbReference type="ARBA" id="ARBA00022806"/>
    </source>
</evidence>
<gene>
    <name evidence="7" type="ORF">DICSQDRAFT_182504</name>
</gene>
<dbReference type="SUPFAM" id="SSF52540">
    <property type="entry name" value="P-loop containing nucleoside triphosphate hydrolases"/>
    <property type="match status" value="2"/>
</dbReference>
<dbReference type="PANTHER" id="PTHR21529">
    <property type="entry name" value="MAMMARY TURMOR VIRUS RECEPTOR HOMOLOG 1, 2 MTVR1, 2"/>
    <property type="match status" value="1"/>
</dbReference>
<dbReference type="Pfam" id="PF13361">
    <property type="entry name" value="UvrD_C"/>
    <property type="match status" value="1"/>
</dbReference>
<evidence type="ECO:0000256" key="5">
    <source>
        <dbReference type="SAM" id="MobiDB-lite"/>
    </source>
</evidence>
<dbReference type="Gene3D" id="1.25.40.10">
    <property type="entry name" value="Tetratricopeptide repeat domain"/>
    <property type="match status" value="1"/>
</dbReference>
<dbReference type="Proteomes" id="UP000053319">
    <property type="component" value="Unassembled WGS sequence"/>
</dbReference>
<dbReference type="InterPro" id="IPR014017">
    <property type="entry name" value="DNA_helicase_UvrD-like_C"/>
</dbReference>
<sequence>MSHSTTADMISDVHDIENALYNSFSDLESVIGRLMGSHGRAESALATLNDATFSTFTREIYARFPKTARQFVGSLSSFLLSSLATALTDVSQQGKLGKSRDSNECWKAVVLARPALAEIASLSDNSRWSQADIRVKPFVDLGVDPPSNPQELFALETQILRDQEGILKHFFSLLRGPARDDIIARWHALAEMETVVDSARPESSGSDETATPEAPPESQTPINAHPALDVLPLKAAFYEDHVKGFGEWEVFITDNANSDFRKLRKKSPELLRVVMKKIRDLSRGHFSPDNQILISDTENSVPIFKAKMTGVSRLVYQVDCVKDLVSDSEFQALRIFGVYNHAELKHKGNFWVELSRDLGRKGKEYRDRCRARSQPTRTARDVFSPVKFWLQSEEANKGEDEPLPLASLKDVDYSEVLSMHRSVTLSKGLFNSFLVDRDIRFMFRPSTKEIEIIEHPHSCYVIGRSGTGKTLSMMYKIVSRERGWASISAELPKPRQLFVTRSRMLAAEVQRTVDHFLESFKLADLTQQELLDIWRRQVDPMDEIRPLPRKWSDLDDEHFPMCISFDQLRDMLEADFAACDPSMATTIGELGEDIDFEEHAASFVSWKRFATAYWDHLPQHLTRGLVSVFGEIMGVLKGSEGTIDTPHGNLDREAYLGLSPRHSTFVSIRNQIYDILQRYNLLKRRRHEYDDADRLINAHTLPGRPVNFLFNDEAQDNLIIDMLRIIVRDDASRKRLFKALFSQGVQVGLVMTVYESKGLEFDDVFIWHFFDSTDPSEREWSVICDLFLGRLTRSLHRSVDEYRHLKSLYVAITRARNRLFIIEESSKGDPMLAVWQKLGLVDVNEDNQPISLSMKTPEPEEWAKRGRSLMDKQNYEQAKYCFEQAGFRREGDIAQAYLDQEAAVTVEQFRKAAQSFKSCADLCFGVAEHEQLLIASAICYSRAGAFAESAALYYTARAYTRCAQQYIKASMMDEARQVILRHRNEINAYVLRKVCVHFLDSGEQEKAAELFPDLDTFSEFIRSHNLIGHLATYLESLGLLEKAAEVRLELNQVDKAIALFLRDESHGSVARGTNRLLDELWRLRTMGQPENKYSNVPDVLIDLVSYRKSLTGLRYRDYERDNNETHMFSSIISRQAADLMQTGVKLFSVGNQTNAALLSLDYAFAFLLEDASLEPSVLVDSPEFFPAFCTYATLLKSHHPYGTLDANDDAIWRERTYWMYALSSSLHIPFFSLGTPSMFHRSLVPEFSDAARVIRSWIIDILYFAFTPASTHWISTGALRIDLIPCAALLGYILDKLEDHPRSPQSRVVPIPLELWYGKLYSQHLQQLGDYASRNEPSHFQMPGALLYLQFLLEGGGGSFGREAVISYITEGLSTAIVLANRGRKDKPLHNVILVRRWVINLADLWSSAKPPTHHHNEHVQKFIKLFPALLGSLCAVPDGASIRRVLRPLSNDILSYVSSVVKALTLVGHWLKHTEEERLEMVGYVTNIPVHYRPPHLRRLSAGSRWTHLREAIWWLSPPALPRMDQLVHIQNSSLADTDPMRTPGFVVRVAYDRLGNLESQLTVPQPTRQTAPFPATWFLPRRHPLDGEKVVVPSHIAPCLLGHLWPQEV</sequence>
<proteinExistence type="predicted"/>
<evidence type="ECO:0000313" key="7">
    <source>
        <dbReference type="EMBL" id="EJF58556.1"/>
    </source>
</evidence>
<keyword evidence="2" id="KW-0378">Hydrolase</keyword>
<accession>R7SR53</accession>
<dbReference type="KEGG" id="dsq:DICSQDRAFT_182504"/>
<feature type="domain" description="UvrD-like helicase C-terminal" evidence="6">
    <location>
        <begin position="749"/>
        <end position="823"/>
    </location>
</feature>
<evidence type="ECO:0000256" key="2">
    <source>
        <dbReference type="ARBA" id="ARBA00022801"/>
    </source>
</evidence>
<evidence type="ECO:0000313" key="8">
    <source>
        <dbReference type="Proteomes" id="UP000053319"/>
    </source>
</evidence>
<dbReference type="EMBL" id="JH719434">
    <property type="protein sequence ID" value="EJF58556.1"/>
    <property type="molecule type" value="Genomic_DNA"/>
</dbReference>
<evidence type="ECO:0000256" key="4">
    <source>
        <dbReference type="ARBA" id="ARBA00022840"/>
    </source>
</evidence>
<dbReference type="InterPro" id="IPR011990">
    <property type="entry name" value="TPR-like_helical_dom_sf"/>
</dbReference>
<keyword evidence="3" id="KW-0347">Helicase</keyword>
<evidence type="ECO:0000259" key="6">
    <source>
        <dbReference type="Pfam" id="PF13361"/>
    </source>
</evidence>
<dbReference type="PANTHER" id="PTHR21529:SF4">
    <property type="entry name" value="TPR AND ANKYRIN REPEAT-CONTAINING PROTEIN 1"/>
    <property type="match status" value="1"/>
</dbReference>
<dbReference type="HOGENOM" id="CLU_243874_0_0_1"/>
<protein>
    <recommendedName>
        <fullName evidence="6">UvrD-like helicase C-terminal domain-containing protein</fullName>
    </recommendedName>
</protein>
<dbReference type="InterPro" id="IPR039904">
    <property type="entry name" value="TRANK1"/>
</dbReference>
<dbReference type="GO" id="GO:0016787">
    <property type="term" value="F:hydrolase activity"/>
    <property type="evidence" value="ECO:0007669"/>
    <property type="project" value="UniProtKB-KW"/>
</dbReference>
<feature type="region of interest" description="Disordered" evidence="5">
    <location>
        <begin position="196"/>
        <end position="224"/>
    </location>
</feature>
<reference evidence="7 8" key="1">
    <citation type="journal article" date="2012" name="Science">
        <title>The Paleozoic origin of enzymatic lignin decomposition reconstructed from 31 fungal genomes.</title>
        <authorList>
            <person name="Floudas D."/>
            <person name="Binder M."/>
            <person name="Riley R."/>
            <person name="Barry K."/>
            <person name="Blanchette R.A."/>
            <person name="Henrissat B."/>
            <person name="Martinez A.T."/>
            <person name="Otillar R."/>
            <person name="Spatafora J.W."/>
            <person name="Yadav J.S."/>
            <person name="Aerts A."/>
            <person name="Benoit I."/>
            <person name="Boyd A."/>
            <person name="Carlson A."/>
            <person name="Copeland A."/>
            <person name="Coutinho P.M."/>
            <person name="de Vries R.P."/>
            <person name="Ferreira P."/>
            <person name="Findley K."/>
            <person name="Foster B."/>
            <person name="Gaskell J."/>
            <person name="Glotzer D."/>
            <person name="Gorecki P."/>
            <person name="Heitman J."/>
            <person name="Hesse C."/>
            <person name="Hori C."/>
            <person name="Igarashi K."/>
            <person name="Jurgens J.A."/>
            <person name="Kallen N."/>
            <person name="Kersten P."/>
            <person name="Kohler A."/>
            <person name="Kuees U."/>
            <person name="Kumar T.K.A."/>
            <person name="Kuo A."/>
            <person name="LaButti K."/>
            <person name="Larrondo L.F."/>
            <person name="Lindquist E."/>
            <person name="Ling A."/>
            <person name="Lombard V."/>
            <person name="Lucas S."/>
            <person name="Lundell T."/>
            <person name="Martin R."/>
            <person name="McLaughlin D.J."/>
            <person name="Morgenstern I."/>
            <person name="Morin E."/>
            <person name="Murat C."/>
            <person name="Nagy L.G."/>
            <person name="Nolan M."/>
            <person name="Ohm R.A."/>
            <person name="Patyshakuliyeva A."/>
            <person name="Rokas A."/>
            <person name="Ruiz-Duenas F.J."/>
            <person name="Sabat G."/>
            <person name="Salamov A."/>
            <person name="Samejima M."/>
            <person name="Schmutz J."/>
            <person name="Slot J.C."/>
            <person name="St John F."/>
            <person name="Stenlid J."/>
            <person name="Sun H."/>
            <person name="Sun S."/>
            <person name="Syed K."/>
            <person name="Tsang A."/>
            <person name="Wiebenga A."/>
            <person name="Young D."/>
            <person name="Pisabarro A."/>
            <person name="Eastwood D.C."/>
            <person name="Martin F."/>
            <person name="Cullen D."/>
            <person name="Grigoriev I.V."/>
            <person name="Hibbett D.S."/>
        </authorList>
    </citation>
    <scope>NUCLEOTIDE SEQUENCE [LARGE SCALE GENOMIC DNA]</scope>
    <source>
        <strain evidence="7 8">LYAD-421 SS1</strain>
    </source>
</reference>
<evidence type="ECO:0000256" key="1">
    <source>
        <dbReference type="ARBA" id="ARBA00022741"/>
    </source>
</evidence>